<keyword evidence="2" id="KW-1185">Reference proteome</keyword>
<accession>A0ABT5LQK3</accession>
<name>A0ABT5LQK3_9GAMM</name>
<evidence type="ECO:0008006" key="3">
    <source>
        <dbReference type="Google" id="ProtNLM"/>
    </source>
</evidence>
<gene>
    <name evidence="1" type="ORF">PSI14_06365</name>
</gene>
<evidence type="ECO:0000313" key="2">
    <source>
        <dbReference type="Proteomes" id="UP001220225"/>
    </source>
</evidence>
<evidence type="ECO:0000313" key="1">
    <source>
        <dbReference type="EMBL" id="MDC9596504.1"/>
    </source>
</evidence>
<sequence length="66" mass="7483">MSKNLMDTATLWEITKHLLREEHGNSMRITITELDNMIDKTIHSAIHIAQMAGYELKQKGEGSGDQ</sequence>
<organism evidence="1 2">
    <name type="scientific">Xenorhabdus anantnagensis</name>
    <dbReference type="NCBI Taxonomy" id="3025875"/>
    <lineage>
        <taxon>Bacteria</taxon>
        <taxon>Pseudomonadati</taxon>
        <taxon>Pseudomonadota</taxon>
        <taxon>Gammaproteobacteria</taxon>
        <taxon>Enterobacterales</taxon>
        <taxon>Morganellaceae</taxon>
        <taxon>Xenorhabdus</taxon>
    </lineage>
</organism>
<protein>
    <recommendedName>
        <fullName evidence="3">Bacteriophage protein</fullName>
    </recommendedName>
</protein>
<dbReference type="EMBL" id="JAQRFN010000006">
    <property type="protein sequence ID" value="MDC9596504.1"/>
    <property type="molecule type" value="Genomic_DNA"/>
</dbReference>
<reference evidence="1 2" key="1">
    <citation type="submission" date="2023-02" db="EMBL/GenBank/DDBJ databases">
        <title>Entomopathogenic bacteria.</title>
        <authorList>
            <person name="Machado R.A."/>
        </authorList>
    </citation>
    <scope>NUCLEOTIDE SEQUENCE [LARGE SCALE GENOMIC DNA]</scope>
    <source>
        <strain evidence="1 2">XENO-2</strain>
    </source>
</reference>
<comment type="caution">
    <text evidence="1">The sequence shown here is derived from an EMBL/GenBank/DDBJ whole genome shotgun (WGS) entry which is preliminary data.</text>
</comment>
<dbReference type="Proteomes" id="UP001220225">
    <property type="component" value="Unassembled WGS sequence"/>
</dbReference>
<dbReference type="RefSeq" id="WP_273575080.1">
    <property type="nucleotide sequence ID" value="NZ_JAQRFN010000006.1"/>
</dbReference>
<proteinExistence type="predicted"/>